<reference evidence="3" key="1">
    <citation type="submission" date="2018-04" db="EMBL/GenBank/DDBJ databases">
        <authorList>
            <person name="Go L.Y."/>
            <person name="Mitchell J.A."/>
        </authorList>
    </citation>
    <scope>NUCLEOTIDE SEQUENCE</scope>
    <source>
        <tissue evidence="3">Whole organism</tissue>
    </source>
</reference>
<dbReference type="PROSITE" id="PS00028">
    <property type="entry name" value="ZINC_FINGER_C2H2_1"/>
    <property type="match status" value="1"/>
</dbReference>
<proteinExistence type="predicted"/>
<keyword evidence="1" id="KW-0479">Metal-binding</keyword>
<dbReference type="VEuPathDB" id="VectorBase:CSON011955"/>
<accession>A0A336LFV0</accession>
<evidence type="ECO:0000313" key="4">
    <source>
        <dbReference type="EMBL" id="SSX36003.1"/>
    </source>
</evidence>
<evidence type="ECO:0000259" key="2">
    <source>
        <dbReference type="PROSITE" id="PS50157"/>
    </source>
</evidence>
<dbReference type="PROSITE" id="PS50157">
    <property type="entry name" value="ZINC_FINGER_C2H2_2"/>
    <property type="match status" value="2"/>
</dbReference>
<feature type="domain" description="C2H2-type" evidence="2">
    <location>
        <begin position="68"/>
        <end position="91"/>
    </location>
</feature>
<dbReference type="SUPFAM" id="SSF57667">
    <property type="entry name" value="beta-beta-alpha zinc fingers"/>
    <property type="match status" value="1"/>
</dbReference>
<dbReference type="EMBL" id="UFQS01005458">
    <property type="protein sequence ID" value="SSX16822.1"/>
    <property type="molecule type" value="Genomic_DNA"/>
</dbReference>
<dbReference type="AlphaFoldDB" id="A0A336LFV0"/>
<reference evidence="4" key="2">
    <citation type="submission" date="2018-07" db="EMBL/GenBank/DDBJ databases">
        <authorList>
            <person name="Quirk P.G."/>
            <person name="Krulwich T.A."/>
        </authorList>
    </citation>
    <scope>NUCLEOTIDE SEQUENCE</scope>
</reference>
<keyword evidence="1" id="KW-0863">Zinc-finger</keyword>
<dbReference type="InterPro" id="IPR036236">
    <property type="entry name" value="Znf_C2H2_sf"/>
</dbReference>
<evidence type="ECO:0000313" key="3">
    <source>
        <dbReference type="EMBL" id="SSX16822.1"/>
    </source>
</evidence>
<evidence type="ECO:0000256" key="1">
    <source>
        <dbReference type="PROSITE-ProRule" id="PRU00042"/>
    </source>
</evidence>
<sequence length="95" mass="10995">MLSLTRIGPHRLRAQSLSNNTIPAHSRMNSFDAMENVYKCLNGCGRSYKLLSSLQRHLSLECGVPKKFICYICDKSYTRKESLKYHMSEKHKVMI</sequence>
<dbReference type="GO" id="GO:0008270">
    <property type="term" value="F:zinc ion binding"/>
    <property type="evidence" value="ECO:0007669"/>
    <property type="project" value="UniProtKB-KW"/>
</dbReference>
<dbReference type="Pfam" id="PF00096">
    <property type="entry name" value="zf-C2H2"/>
    <property type="match status" value="2"/>
</dbReference>
<dbReference type="Gene3D" id="3.30.160.60">
    <property type="entry name" value="Classic Zinc Finger"/>
    <property type="match status" value="1"/>
</dbReference>
<protein>
    <submittedName>
        <fullName evidence="3">CSON011955 protein</fullName>
    </submittedName>
</protein>
<name>A0A336LFV0_CULSO</name>
<gene>
    <name evidence="3" type="primary">CSON011955</name>
</gene>
<dbReference type="InterPro" id="IPR013087">
    <property type="entry name" value="Znf_C2H2_type"/>
</dbReference>
<organism evidence="3">
    <name type="scientific">Culicoides sonorensis</name>
    <name type="common">Biting midge</name>
    <dbReference type="NCBI Taxonomy" id="179676"/>
    <lineage>
        <taxon>Eukaryota</taxon>
        <taxon>Metazoa</taxon>
        <taxon>Ecdysozoa</taxon>
        <taxon>Arthropoda</taxon>
        <taxon>Hexapoda</taxon>
        <taxon>Insecta</taxon>
        <taxon>Pterygota</taxon>
        <taxon>Neoptera</taxon>
        <taxon>Endopterygota</taxon>
        <taxon>Diptera</taxon>
        <taxon>Nematocera</taxon>
        <taxon>Chironomoidea</taxon>
        <taxon>Ceratopogonidae</taxon>
        <taxon>Ceratopogoninae</taxon>
        <taxon>Culicoides</taxon>
        <taxon>Monoculicoides</taxon>
    </lineage>
</organism>
<dbReference type="EMBL" id="UFQT01005458">
    <property type="protein sequence ID" value="SSX36003.1"/>
    <property type="molecule type" value="Genomic_DNA"/>
</dbReference>
<keyword evidence="1" id="KW-0862">Zinc</keyword>
<feature type="domain" description="C2H2-type" evidence="2">
    <location>
        <begin position="38"/>
        <end position="66"/>
    </location>
</feature>
<dbReference type="SMART" id="SM00355">
    <property type="entry name" value="ZnF_C2H2"/>
    <property type="match status" value="2"/>
</dbReference>